<proteinExistence type="predicted"/>
<comment type="caution">
    <text evidence="1">The sequence shown here is derived from an EMBL/GenBank/DDBJ whole genome shotgun (WGS) entry which is preliminary data.</text>
</comment>
<dbReference type="Gene3D" id="3.10.129.10">
    <property type="entry name" value="Hotdog Thioesterase"/>
    <property type="match status" value="1"/>
</dbReference>
<protein>
    <submittedName>
        <fullName evidence="1">Uncharacterized protein</fullName>
    </submittedName>
</protein>
<dbReference type="AlphaFoldDB" id="A0A9W9FE27"/>
<name>A0A9W9FE27_9EURO</name>
<dbReference type="Proteomes" id="UP001149074">
    <property type="component" value="Unassembled WGS sequence"/>
</dbReference>
<evidence type="ECO:0000313" key="1">
    <source>
        <dbReference type="EMBL" id="KAJ5098454.1"/>
    </source>
</evidence>
<accession>A0A9W9FE27</accession>
<organism evidence="1 2">
    <name type="scientific">Penicillium argentinense</name>
    <dbReference type="NCBI Taxonomy" id="1131581"/>
    <lineage>
        <taxon>Eukaryota</taxon>
        <taxon>Fungi</taxon>
        <taxon>Dikarya</taxon>
        <taxon>Ascomycota</taxon>
        <taxon>Pezizomycotina</taxon>
        <taxon>Eurotiomycetes</taxon>
        <taxon>Eurotiomycetidae</taxon>
        <taxon>Eurotiales</taxon>
        <taxon>Aspergillaceae</taxon>
        <taxon>Penicillium</taxon>
    </lineage>
</organism>
<dbReference type="GeneID" id="81356928"/>
<sequence>MRGEILLTGMLAGPQRITVPPHVFEDEGKAMVIIMHLVGDICNYLGIVHGDMLAILRDECLTRMAWVEGRMETLPVGGEEVTPVAEAKDSLFGVQATAGCRKFYNMT</sequence>
<gene>
    <name evidence="1" type="ORF">N7532_005455</name>
</gene>
<reference evidence="1" key="1">
    <citation type="submission" date="2022-11" db="EMBL/GenBank/DDBJ databases">
        <authorList>
            <person name="Petersen C."/>
        </authorList>
    </citation>
    <scope>NUCLEOTIDE SEQUENCE</scope>
    <source>
        <strain evidence="1">IBT 30761</strain>
    </source>
</reference>
<dbReference type="EMBL" id="JAPQKI010000005">
    <property type="protein sequence ID" value="KAJ5098454.1"/>
    <property type="molecule type" value="Genomic_DNA"/>
</dbReference>
<evidence type="ECO:0000313" key="2">
    <source>
        <dbReference type="Proteomes" id="UP001149074"/>
    </source>
</evidence>
<reference evidence="1" key="2">
    <citation type="journal article" date="2023" name="IMA Fungus">
        <title>Comparative genomic study of the Penicillium genus elucidates a diverse pangenome and 15 lateral gene transfer events.</title>
        <authorList>
            <person name="Petersen C."/>
            <person name="Sorensen T."/>
            <person name="Nielsen M.R."/>
            <person name="Sondergaard T.E."/>
            <person name="Sorensen J.L."/>
            <person name="Fitzpatrick D.A."/>
            <person name="Frisvad J.C."/>
            <person name="Nielsen K.L."/>
        </authorList>
    </citation>
    <scope>NUCLEOTIDE SEQUENCE</scope>
    <source>
        <strain evidence="1">IBT 30761</strain>
    </source>
</reference>
<keyword evidence="2" id="KW-1185">Reference proteome</keyword>
<dbReference type="SUPFAM" id="SSF54637">
    <property type="entry name" value="Thioesterase/thiol ester dehydrase-isomerase"/>
    <property type="match status" value="1"/>
</dbReference>
<dbReference type="RefSeq" id="XP_056474108.1">
    <property type="nucleotide sequence ID" value="XM_056617949.1"/>
</dbReference>
<dbReference type="InterPro" id="IPR029069">
    <property type="entry name" value="HotDog_dom_sf"/>
</dbReference>
<feature type="non-terminal residue" evidence="1">
    <location>
        <position position="1"/>
    </location>
</feature>